<dbReference type="PROSITE" id="PS51257">
    <property type="entry name" value="PROKAR_LIPOPROTEIN"/>
    <property type="match status" value="1"/>
</dbReference>
<evidence type="ECO:0000259" key="6">
    <source>
        <dbReference type="Pfam" id="PF07980"/>
    </source>
</evidence>
<evidence type="ECO:0000256" key="2">
    <source>
        <dbReference type="ARBA" id="ARBA00006275"/>
    </source>
</evidence>
<evidence type="ECO:0000256" key="5">
    <source>
        <dbReference type="ARBA" id="ARBA00023237"/>
    </source>
</evidence>
<dbReference type="InterPro" id="IPR011990">
    <property type="entry name" value="TPR-like_helical_dom_sf"/>
</dbReference>
<name>A0A2U2PBZ4_9SPHI</name>
<dbReference type="Pfam" id="PF14322">
    <property type="entry name" value="SusD-like_3"/>
    <property type="match status" value="1"/>
</dbReference>
<dbReference type="Pfam" id="PF07980">
    <property type="entry name" value="SusD_RagB"/>
    <property type="match status" value="1"/>
</dbReference>
<keyword evidence="4" id="KW-0472">Membrane</keyword>
<dbReference type="SUPFAM" id="SSF48452">
    <property type="entry name" value="TPR-like"/>
    <property type="match status" value="1"/>
</dbReference>
<comment type="caution">
    <text evidence="8">The sequence shown here is derived from an EMBL/GenBank/DDBJ whole genome shotgun (WGS) entry which is preliminary data.</text>
</comment>
<evidence type="ECO:0000313" key="9">
    <source>
        <dbReference type="Proteomes" id="UP000245647"/>
    </source>
</evidence>
<gene>
    <name evidence="8" type="ORF">DDR33_21435</name>
</gene>
<reference evidence="8 9" key="1">
    <citation type="submission" date="2018-04" db="EMBL/GenBank/DDBJ databases">
        <title>Pedobacter chongqingensis sp. nov., isolated from a rottenly hemp rope.</title>
        <authorList>
            <person name="Cai Y."/>
        </authorList>
    </citation>
    <scope>NUCLEOTIDE SEQUENCE [LARGE SCALE GENOMIC DNA]</scope>
    <source>
        <strain evidence="8 9">FJ4-8</strain>
    </source>
</reference>
<evidence type="ECO:0000256" key="1">
    <source>
        <dbReference type="ARBA" id="ARBA00004442"/>
    </source>
</evidence>
<dbReference type="InterPro" id="IPR033985">
    <property type="entry name" value="SusD-like_N"/>
</dbReference>
<evidence type="ECO:0000256" key="3">
    <source>
        <dbReference type="ARBA" id="ARBA00022729"/>
    </source>
</evidence>
<keyword evidence="3" id="KW-0732">Signal</keyword>
<comment type="subcellular location">
    <subcellularLocation>
        <location evidence="1">Cell outer membrane</location>
    </subcellularLocation>
</comment>
<protein>
    <recommendedName>
        <fullName evidence="10">RagB/SusD family nutrient uptake outer membrane protein</fullName>
    </recommendedName>
</protein>
<organism evidence="8 9">
    <name type="scientific">Pararcticibacter amylolyticus</name>
    <dbReference type="NCBI Taxonomy" id="2173175"/>
    <lineage>
        <taxon>Bacteria</taxon>
        <taxon>Pseudomonadati</taxon>
        <taxon>Bacteroidota</taxon>
        <taxon>Sphingobacteriia</taxon>
        <taxon>Sphingobacteriales</taxon>
        <taxon>Sphingobacteriaceae</taxon>
        <taxon>Pararcticibacter</taxon>
    </lineage>
</organism>
<keyword evidence="9" id="KW-1185">Reference proteome</keyword>
<dbReference type="OrthoDB" id="618454at2"/>
<keyword evidence="5" id="KW-0998">Cell outer membrane</keyword>
<dbReference type="EMBL" id="QEAS01000022">
    <property type="protein sequence ID" value="PWG78639.1"/>
    <property type="molecule type" value="Genomic_DNA"/>
</dbReference>
<feature type="domain" description="SusD-like N-terminal" evidence="7">
    <location>
        <begin position="26"/>
        <end position="231"/>
    </location>
</feature>
<comment type="similarity">
    <text evidence="2">Belongs to the SusD family.</text>
</comment>
<accession>A0A2U2PBZ4</accession>
<dbReference type="AlphaFoldDB" id="A0A2U2PBZ4"/>
<dbReference type="GO" id="GO:0009279">
    <property type="term" value="C:cell outer membrane"/>
    <property type="evidence" value="ECO:0007669"/>
    <property type="project" value="UniProtKB-SubCell"/>
</dbReference>
<evidence type="ECO:0000259" key="7">
    <source>
        <dbReference type="Pfam" id="PF14322"/>
    </source>
</evidence>
<dbReference type="Proteomes" id="UP000245647">
    <property type="component" value="Unassembled WGS sequence"/>
</dbReference>
<dbReference type="RefSeq" id="WP_109417850.1">
    <property type="nucleotide sequence ID" value="NZ_QEAS01000022.1"/>
</dbReference>
<sequence>MKTIIRNITGTALITAGLLGLSSCKDFLELSPLDTRVEQNFYKTESDINEALTSVYDALQWHTNAGGGGFSPSPLLSDIASDDSFAGGGNRSDSPNMISVDQQNILPTNSDLAVHWGNHFTGIYRANLLLKKLPAAAVSDDFKKSVTAQVKFLRAYFYFDLVRFYENVPLLLEPTQASDGCATQATPEAVYNQIATDLEEAIADLPAKTLSQNQGRATKWAAKALLARTFLFYNGVYKKDLQAGTVTVDKQRALSHLTDIITSSGHDLLENYADIFKKASEFSKESVWEISYSDLNPWYDWNYIQGGEGNMQPLMQGPRISNDPNYTTGWSFAPVTQSLADAFEANDPRREATILVEETDLTGTVTPGYQHTGYFSKKYSTSKEYAPATGTYELNWGNNYRDIRFADVLLMAAELDLGTGAGNAQTYFNRVRDRVDLPEKVVSLDNIYKERRTELALEGQRYWDLLRRGVTVADQAITIQNIRGPHYVGDAVDFNIKFNTAAKGFFPIPQSELDLCTSLHQNTGY</sequence>
<proteinExistence type="inferred from homology"/>
<dbReference type="Gene3D" id="1.25.40.390">
    <property type="match status" value="1"/>
</dbReference>
<evidence type="ECO:0000256" key="4">
    <source>
        <dbReference type="ARBA" id="ARBA00023136"/>
    </source>
</evidence>
<feature type="domain" description="RagB/SusD" evidence="6">
    <location>
        <begin position="285"/>
        <end position="525"/>
    </location>
</feature>
<evidence type="ECO:0000313" key="8">
    <source>
        <dbReference type="EMBL" id="PWG78639.1"/>
    </source>
</evidence>
<dbReference type="InterPro" id="IPR012944">
    <property type="entry name" value="SusD_RagB_dom"/>
</dbReference>
<dbReference type="CDD" id="cd08977">
    <property type="entry name" value="SusD"/>
    <property type="match status" value="1"/>
</dbReference>
<evidence type="ECO:0008006" key="10">
    <source>
        <dbReference type="Google" id="ProtNLM"/>
    </source>
</evidence>